<keyword evidence="2" id="KW-0645">Protease</keyword>
<dbReference type="AlphaFoldDB" id="A0A0L0P691"/>
<dbReference type="EMBL" id="LGST01000008">
    <property type="protein sequence ID" value="KNE01819.1"/>
    <property type="molecule type" value="Genomic_DNA"/>
</dbReference>
<dbReference type="VEuPathDB" id="FungiDB:B9J08_005020"/>
<evidence type="ECO:0000313" key="7">
    <source>
        <dbReference type="Proteomes" id="UP000037122"/>
    </source>
</evidence>
<feature type="region of interest" description="Disordered" evidence="4">
    <location>
        <begin position="239"/>
        <end position="277"/>
    </location>
</feature>
<dbReference type="PANTHER" id="PTHR47764:SF2">
    <property type="entry name" value="UBIQUITIN-LIKE PROTEASE FAMILY PROFILE DOMAIN-CONTAINING PROTEIN"/>
    <property type="match status" value="1"/>
</dbReference>
<sequence>MPLRKDFSSLRKRVLSGVQPKNHLLPTVKRIGIPDETTINRGAICVVSPLNKHEKEKLLEMKTCYYLPLSIVENGLHEKPLYTLQIKSVQYNEISVHTSAKDLEFRVSLTQSHLFFCLDNMFVDKMAVPKGTIDSIWFSVLRDSILIVLHKRFGFLMICYEPRDDENLLRFFKKTLANWGPNCTVERRDDLHRVYRKFVKLRELLNKDPQMLIRIDNENSSGTDSDVSSSFSSQTDLVLKSGLPSLPTPTRKPTLDGRTTRSATRLAQQNPNSAPYKEYSIGEKGEVVVEESAQEPEEPKEQEIPAPFDPPLKYSLANGKKFAITFNDFKTLYNNDWINDTLIDFFIAYEIDKAVTELELVKENEVYAFNSFFFTKLMSKPEGQEEPPDYYENIQRWLSKVDLMSYESVIIPINEHLHWYCCIIRHLPELLKAAKKRAKKEEDATNEDAASNGPSPDESPKKSSAVAEVFVFDSLRHRHPNIEEPLRTIIDRYCQDTHQVSIPKDLIRFVNARVPQQRNFNDCGIHVICNVGKWLGEPEVCETMWKKIGKKIRGYFNVAERAEMRKKLIDLLLDLHLKQPPYESSSGSGREEDESDDGIELISYFSSKPEPAVDAGGASTSEILVADLTAVDKNTETGKVSSKAEGSIFDTLLTAKEVTPTKRKKDVKKHDSSDMTAENKVKNPSPNLPDVTPVRTLDPRAIASSLEKPRVFASSREASSGLFMQIEHPQIRRSCMRRKLKPHTVEFLNSFFTDHNKHFSDEKLLAIDEFVDKYNFFDTNLERLQTDILVNKLKDVFKEPTAPMDEPFVIHDADDSNGELNQSVGDLRIESDNPSGSDQEVNEIKPFSIKLLRSDSDLEIIEDKKDVPEVSFKTTHKGSPNSEKTFKHERHFRNGVTKNEDKEEGFLLYFTSKKGIGPKRRRLAADSERPRRADKYL</sequence>
<comment type="similarity">
    <text evidence="1">Belongs to the peptidase C48 family.</text>
</comment>
<dbReference type="Proteomes" id="UP000037122">
    <property type="component" value="Unassembled WGS sequence"/>
</dbReference>
<dbReference type="VEuPathDB" id="FungiDB:CJI97_005103"/>
<feature type="domain" description="Ubiquitin-like protease family profile" evidence="5">
    <location>
        <begin position="322"/>
        <end position="534"/>
    </location>
</feature>
<keyword evidence="3" id="KW-0378">Hydrolase</keyword>
<gene>
    <name evidence="6" type="ORF">QG37_01161</name>
</gene>
<evidence type="ECO:0000259" key="5">
    <source>
        <dbReference type="PROSITE" id="PS50600"/>
    </source>
</evidence>
<feature type="region of interest" description="Disordered" evidence="4">
    <location>
        <begin position="290"/>
        <end position="309"/>
    </location>
</feature>
<dbReference type="PROSITE" id="PS50600">
    <property type="entry name" value="ULP_PROTEASE"/>
    <property type="match status" value="1"/>
</dbReference>
<feature type="region of interest" description="Disordered" evidence="4">
    <location>
        <begin position="441"/>
        <end position="462"/>
    </location>
</feature>
<evidence type="ECO:0000256" key="3">
    <source>
        <dbReference type="ARBA" id="ARBA00022801"/>
    </source>
</evidence>
<feature type="compositionally biased region" description="Basic and acidic residues" evidence="4">
    <location>
        <begin position="668"/>
        <end position="681"/>
    </location>
</feature>
<comment type="caution">
    <text evidence="6">The sequence shown here is derived from an EMBL/GenBank/DDBJ whole genome shotgun (WGS) entry which is preliminary data.</text>
</comment>
<dbReference type="VEuPathDB" id="FungiDB:CJJ09_004336"/>
<dbReference type="InterPro" id="IPR038765">
    <property type="entry name" value="Papain-like_cys_pep_sf"/>
</dbReference>
<accession>A0A0L0P691</accession>
<name>A0A0L0P691_CANAR</name>
<feature type="region of interest" description="Disordered" evidence="4">
    <location>
        <begin position="660"/>
        <end position="694"/>
    </location>
</feature>
<dbReference type="Pfam" id="PF02902">
    <property type="entry name" value="Peptidase_C48"/>
    <property type="match status" value="1"/>
</dbReference>
<dbReference type="Gene3D" id="3.40.395.10">
    <property type="entry name" value="Adenoviral Proteinase, Chain A"/>
    <property type="match status" value="1"/>
</dbReference>
<evidence type="ECO:0000256" key="1">
    <source>
        <dbReference type="ARBA" id="ARBA00005234"/>
    </source>
</evidence>
<dbReference type="SUPFAM" id="SSF54001">
    <property type="entry name" value="Cysteine proteinases"/>
    <property type="match status" value="1"/>
</dbReference>
<dbReference type="VEuPathDB" id="FungiDB:CJI96_0003810"/>
<feature type="compositionally biased region" description="Polar residues" evidence="4">
    <location>
        <begin position="260"/>
        <end position="273"/>
    </location>
</feature>
<feature type="compositionally biased region" description="Basic and acidic residues" evidence="4">
    <location>
        <begin position="923"/>
        <end position="937"/>
    </location>
</feature>
<dbReference type="PANTHER" id="PTHR47764">
    <property type="entry name" value="UBIQUITIN-LIKE-SPECIFIC PROTEASE 2B-RELATED"/>
    <property type="match status" value="1"/>
</dbReference>
<dbReference type="GO" id="GO:0008234">
    <property type="term" value="F:cysteine-type peptidase activity"/>
    <property type="evidence" value="ECO:0007669"/>
    <property type="project" value="InterPro"/>
</dbReference>
<evidence type="ECO:0000256" key="2">
    <source>
        <dbReference type="ARBA" id="ARBA00022670"/>
    </source>
</evidence>
<proteinExistence type="inferred from homology"/>
<evidence type="ECO:0000256" key="4">
    <source>
        <dbReference type="SAM" id="MobiDB-lite"/>
    </source>
</evidence>
<reference evidence="7" key="1">
    <citation type="journal article" date="2015" name="BMC Genomics">
        <title>Draft genome of a commonly misdiagnosed multidrug resistant pathogen Candida auris.</title>
        <authorList>
            <person name="Chatterjee S."/>
            <person name="Alampalli S.V."/>
            <person name="Nageshan R.K."/>
            <person name="Chettiar S.T."/>
            <person name="Joshi S."/>
            <person name="Tatu U.S."/>
        </authorList>
    </citation>
    <scope>NUCLEOTIDE SEQUENCE [LARGE SCALE GENOMIC DNA]</scope>
    <source>
        <strain evidence="7">6684</strain>
    </source>
</reference>
<dbReference type="GO" id="GO:0006508">
    <property type="term" value="P:proteolysis"/>
    <property type="evidence" value="ECO:0007669"/>
    <property type="project" value="UniProtKB-KW"/>
</dbReference>
<evidence type="ECO:0000313" key="6">
    <source>
        <dbReference type="EMBL" id="KNE01819.1"/>
    </source>
</evidence>
<dbReference type="VEuPathDB" id="FungiDB:QG37_01161"/>
<protein>
    <recommendedName>
        <fullName evidence="5">Ubiquitin-like protease family profile domain-containing protein</fullName>
    </recommendedName>
</protein>
<dbReference type="GO" id="GO:0019783">
    <property type="term" value="F:ubiquitin-like protein peptidase activity"/>
    <property type="evidence" value="ECO:0007669"/>
    <property type="project" value="UniProtKB-ARBA"/>
</dbReference>
<organism evidence="6 7">
    <name type="scientific">Candidozyma auris</name>
    <name type="common">Yeast</name>
    <name type="synonym">Candida auris</name>
    <dbReference type="NCBI Taxonomy" id="498019"/>
    <lineage>
        <taxon>Eukaryota</taxon>
        <taxon>Fungi</taxon>
        <taxon>Dikarya</taxon>
        <taxon>Ascomycota</taxon>
        <taxon>Saccharomycotina</taxon>
        <taxon>Pichiomycetes</taxon>
        <taxon>Metschnikowiaceae</taxon>
        <taxon>Candidozyma</taxon>
    </lineage>
</organism>
<dbReference type="VEuPathDB" id="FungiDB:CJJ07_000443"/>
<dbReference type="InterPro" id="IPR003653">
    <property type="entry name" value="Peptidase_C48_C"/>
</dbReference>
<feature type="region of interest" description="Disordered" evidence="4">
    <location>
        <begin position="917"/>
        <end position="937"/>
    </location>
</feature>